<sequence>MPPPPATAAAQPGADPRASGVEDMRQWAQEQLQPRLPGEFAGSTSSNTTVSFGFTGAEPGGYEVHFTCEGPVTAEVSLASQAGAEVLPPLQVPCDGNIFKTQVALAVRGVDFVMTPEGGAEGRYAFRLVPASAKPPTTVLPGTDGLKAVVRSSQSSATGPEVELKGHMDRDGAGCVILQAADGNDYTLIFPEGTSFDAETLVMPAGQRLAAGAPVVLKGTRAPADESLSMCLNYARLLSVESAHGSQPPT</sequence>
<protein>
    <submittedName>
        <fullName evidence="2">Uncharacterized protein</fullName>
    </submittedName>
</protein>
<evidence type="ECO:0000313" key="2">
    <source>
        <dbReference type="EMBL" id="MDQ0119610.1"/>
    </source>
</evidence>
<feature type="region of interest" description="Disordered" evidence="1">
    <location>
        <begin position="1"/>
        <end position="23"/>
    </location>
</feature>
<proteinExistence type="predicted"/>
<dbReference type="EMBL" id="JAUSSY010000009">
    <property type="protein sequence ID" value="MDQ0119610.1"/>
    <property type="molecule type" value="Genomic_DNA"/>
</dbReference>
<keyword evidence="3" id="KW-1185">Reference proteome</keyword>
<evidence type="ECO:0000256" key="1">
    <source>
        <dbReference type="SAM" id="MobiDB-lite"/>
    </source>
</evidence>
<dbReference type="Proteomes" id="UP001226389">
    <property type="component" value="Unassembled WGS sequence"/>
</dbReference>
<feature type="compositionally biased region" description="Low complexity" evidence="1">
    <location>
        <begin position="7"/>
        <end position="18"/>
    </location>
</feature>
<accession>A0ABT9UJ00</accession>
<name>A0ABT9UJ00_9MICC</name>
<dbReference type="RefSeq" id="WP_307491267.1">
    <property type="nucleotide sequence ID" value="NZ_JAUSSY010000009.1"/>
</dbReference>
<organism evidence="2 3">
    <name type="scientific">Pseudarthrobacter defluvii</name>
    <dbReference type="NCBI Taxonomy" id="410837"/>
    <lineage>
        <taxon>Bacteria</taxon>
        <taxon>Bacillati</taxon>
        <taxon>Actinomycetota</taxon>
        <taxon>Actinomycetes</taxon>
        <taxon>Micrococcales</taxon>
        <taxon>Micrococcaceae</taxon>
        <taxon>Pseudarthrobacter</taxon>
    </lineage>
</organism>
<comment type="caution">
    <text evidence="2">The sequence shown here is derived from an EMBL/GenBank/DDBJ whole genome shotgun (WGS) entry which is preliminary data.</text>
</comment>
<reference evidence="2 3" key="1">
    <citation type="submission" date="2023-07" db="EMBL/GenBank/DDBJ databases">
        <title>Sorghum-associated microbial communities from plants grown in Nebraska, USA.</title>
        <authorList>
            <person name="Schachtman D."/>
        </authorList>
    </citation>
    <scope>NUCLEOTIDE SEQUENCE [LARGE SCALE GENOMIC DNA]</scope>
    <source>
        <strain evidence="2 3">DS994</strain>
    </source>
</reference>
<gene>
    <name evidence="2" type="ORF">J2T22_002805</name>
</gene>
<evidence type="ECO:0000313" key="3">
    <source>
        <dbReference type="Proteomes" id="UP001226389"/>
    </source>
</evidence>